<sequence length="85" mass="9417">MGVSDWSWCSCYLLSVFLLVLVALLELKSLGVSVVSCYQPVLGRFLFLKSLKSVLGRFRIHFDAAKWVVPFLLGVELVGVELGVV</sequence>
<accession>A0A7W8DZM4</accession>
<name>A0A7W8DZM4_9BRAD</name>
<proteinExistence type="predicted"/>
<gene>
    <name evidence="1" type="ORF">HNR60_002960</name>
</gene>
<reference evidence="1 2" key="1">
    <citation type="submission" date="2020-08" db="EMBL/GenBank/DDBJ databases">
        <title>Genomic Encyclopedia of Type Strains, Phase IV (KMG-IV): sequencing the most valuable type-strain genomes for metagenomic binning, comparative biology and taxonomic classification.</title>
        <authorList>
            <person name="Goeker M."/>
        </authorList>
    </citation>
    <scope>NUCLEOTIDE SEQUENCE [LARGE SCALE GENOMIC DNA]</scope>
    <source>
        <strain evidence="1 2">DSM 12706</strain>
    </source>
</reference>
<dbReference type="RefSeq" id="WP_184258704.1">
    <property type="nucleotide sequence ID" value="NZ_JACHIH010000018.1"/>
</dbReference>
<evidence type="ECO:0000313" key="2">
    <source>
        <dbReference type="Proteomes" id="UP000542353"/>
    </source>
</evidence>
<dbReference type="Proteomes" id="UP000542353">
    <property type="component" value="Unassembled WGS sequence"/>
</dbReference>
<keyword evidence="2" id="KW-1185">Reference proteome</keyword>
<organism evidence="1 2">
    <name type="scientific">Rhodopseudomonas rhenobacensis</name>
    <dbReference type="NCBI Taxonomy" id="87461"/>
    <lineage>
        <taxon>Bacteria</taxon>
        <taxon>Pseudomonadati</taxon>
        <taxon>Pseudomonadota</taxon>
        <taxon>Alphaproteobacteria</taxon>
        <taxon>Hyphomicrobiales</taxon>
        <taxon>Nitrobacteraceae</taxon>
        <taxon>Rhodopseudomonas</taxon>
    </lineage>
</organism>
<comment type="caution">
    <text evidence="1">The sequence shown here is derived from an EMBL/GenBank/DDBJ whole genome shotgun (WGS) entry which is preliminary data.</text>
</comment>
<dbReference type="AlphaFoldDB" id="A0A7W8DZM4"/>
<evidence type="ECO:0000313" key="1">
    <source>
        <dbReference type="EMBL" id="MBB5048198.1"/>
    </source>
</evidence>
<dbReference type="EMBL" id="JACHIH010000018">
    <property type="protein sequence ID" value="MBB5048198.1"/>
    <property type="molecule type" value="Genomic_DNA"/>
</dbReference>
<protein>
    <submittedName>
        <fullName evidence="1">Uncharacterized protein</fullName>
    </submittedName>
</protein>